<proteinExistence type="predicted"/>
<evidence type="ECO:0000313" key="2">
    <source>
        <dbReference type="EMBL" id="OFC36909.1"/>
    </source>
</evidence>
<dbReference type="EMBL" id="LZYE01000109">
    <property type="protein sequence ID" value="OFC36909.1"/>
    <property type="molecule type" value="Genomic_DNA"/>
</dbReference>
<evidence type="ECO:0000313" key="5">
    <source>
        <dbReference type="Proteomes" id="UP000175707"/>
    </source>
</evidence>
<evidence type="ECO:0000313" key="3">
    <source>
        <dbReference type="EMBL" id="OFC54353.1"/>
    </source>
</evidence>
<dbReference type="Gene3D" id="1.10.260.40">
    <property type="entry name" value="lambda repressor-like DNA-binding domains"/>
    <property type="match status" value="1"/>
</dbReference>
<dbReference type="RefSeq" id="WP_070113784.1">
    <property type="nucleotide sequence ID" value="NZ_LZYE01000109.1"/>
</dbReference>
<dbReference type="InterPro" id="IPR010982">
    <property type="entry name" value="Lambda_DNA-bd_dom_sf"/>
</dbReference>
<reference evidence="4 5" key="1">
    <citation type="submission" date="2016-06" db="EMBL/GenBank/DDBJ databases">
        <title>Gene turnover analysis identifies the evolutionary adaptation of the extremophile Acidithiobacillus caldus.</title>
        <authorList>
            <person name="Zhang X."/>
        </authorList>
    </citation>
    <scope>NUCLEOTIDE SEQUENCE [LARGE SCALE GENOMIC DNA]</scope>
    <source>
        <strain evidence="2 4">DX</strain>
        <strain evidence="3 5">S1</strain>
    </source>
</reference>
<dbReference type="Pfam" id="PF01381">
    <property type="entry name" value="HTH_3"/>
    <property type="match status" value="1"/>
</dbReference>
<evidence type="ECO:0000259" key="1">
    <source>
        <dbReference type="PROSITE" id="PS50943"/>
    </source>
</evidence>
<dbReference type="SUPFAM" id="SSF47413">
    <property type="entry name" value="lambda repressor-like DNA-binding domains"/>
    <property type="match status" value="1"/>
</dbReference>
<organism evidence="3 5">
    <name type="scientific">Acidithiobacillus caldus</name>
    <dbReference type="NCBI Taxonomy" id="33059"/>
    <lineage>
        <taxon>Bacteria</taxon>
        <taxon>Pseudomonadati</taxon>
        <taxon>Pseudomonadota</taxon>
        <taxon>Acidithiobacillia</taxon>
        <taxon>Acidithiobacillales</taxon>
        <taxon>Acidithiobacillaceae</taxon>
        <taxon>Acidithiobacillus</taxon>
    </lineage>
</organism>
<dbReference type="PROSITE" id="PS50943">
    <property type="entry name" value="HTH_CROC1"/>
    <property type="match status" value="1"/>
</dbReference>
<dbReference type="InterPro" id="IPR001387">
    <property type="entry name" value="Cro/C1-type_HTH"/>
</dbReference>
<dbReference type="Proteomes" id="UP000175616">
    <property type="component" value="Unassembled WGS sequence"/>
</dbReference>
<dbReference type="GO" id="GO:0003677">
    <property type="term" value="F:DNA binding"/>
    <property type="evidence" value="ECO:0007669"/>
    <property type="project" value="InterPro"/>
</dbReference>
<comment type="caution">
    <text evidence="3">The sequence shown here is derived from an EMBL/GenBank/DDBJ whole genome shotgun (WGS) entry which is preliminary data.</text>
</comment>
<accession>A0A1E7YTJ3</accession>
<feature type="domain" description="HTH cro/C1-type" evidence="1">
    <location>
        <begin position="30"/>
        <end position="84"/>
    </location>
</feature>
<dbReference type="EMBL" id="LZYH01000731">
    <property type="protein sequence ID" value="OFC54353.1"/>
    <property type="molecule type" value="Genomic_DNA"/>
</dbReference>
<name>A0A1E7YTJ3_9PROT</name>
<evidence type="ECO:0000313" key="4">
    <source>
        <dbReference type="Proteomes" id="UP000175616"/>
    </source>
</evidence>
<gene>
    <name evidence="2" type="ORF">BAE27_05130</name>
    <name evidence="3" type="ORF">BAE30_11320</name>
</gene>
<dbReference type="SMART" id="SM00530">
    <property type="entry name" value="HTH_XRE"/>
    <property type="match status" value="1"/>
</dbReference>
<dbReference type="CDD" id="cd00093">
    <property type="entry name" value="HTH_XRE"/>
    <property type="match status" value="1"/>
</dbReference>
<protein>
    <recommendedName>
        <fullName evidence="1">HTH cro/C1-type domain-containing protein</fullName>
    </recommendedName>
</protein>
<dbReference type="AlphaFoldDB" id="A0A1E7YTJ3"/>
<sequence length="131" mass="14273">MGVLDKFIEESRDRDVYLVEKAKLDFAFSLEEQRRLSGKKPADIAKALKVSRAYISKVFRGDVNFTIESMVKLARAVGAELTVRATPAPASVDWATIAANPNANNTNAIPVNSVVSIKEYKLTNCNTGIAA</sequence>
<dbReference type="Proteomes" id="UP000175707">
    <property type="component" value="Unassembled WGS sequence"/>
</dbReference>